<name>A0A6J8AH07_MYTCO</name>
<gene>
    <name evidence="9" type="ORF">MCOR_7107</name>
</gene>
<keyword evidence="10" id="KW-1185">Reference proteome</keyword>
<proteinExistence type="inferred from homology"/>
<evidence type="ECO:0000256" key="5">
    <source>
        <dbReference type="SAM" id="Phobius"/>
    </source>
</evidence>
<dbReference type="GO" id="GO:0016491">
    <property type="term" value="F:oxidoreductase activity"/>
    <property type="evidence" value="ECO:0007669"/>
    <property type="project" value="UniProtKB-KW"/>
</dbReference>
<evidence type="ECO:0008006" key="11">
    <source>
        <dbReference type="Google" id="ProtNLM"/>
    </source>
</evidence>
<evidence type="ECO:0000259" key="6">
    <source>
        <dbReference type="Pfam" id="PF00394"/>
    </source>
</evidence>
<dbReference type="InterPro" id="IPR008972">
    <property type="entry name" value="Cupredoxin"/>
</dbReference>
<feature type="domain" description="Plastocyanin-like" evidence="8">
    <location>
        <begin position="314"/>
        <end position="416"/>
    </location>
</feature>
<dbReference type="PANTHER" id="PTHR11709:SF394">
    <property type="entry name" value="FI03373P-RELATED"/>
    <property type="match status" value="1"/>
</dbReference>
<evidence type="ECO:0000256" key="3">
    <source>
        <dbReference type="ARBA" id="ARBA00023002"/>
    </source>
</evidence>
<dbReference type="InterPro" id="IPR045087">
    <property type="entry name" value="Cu-oxidase_fam"/>
</dbReference>
<keyword evidence="5" id="KW-0472">Membrane</keyword>
<dbReference type="Pfam" id="PF07732">
    <property type="entry name" value="Cu-oxidase_3"/>
    <property type="match status" value="1"/>
</dbReference>
<dbReference type="InterPro" id="IPR001117">
    <property type="entry name" value="Cu-oxidase_2nd"/>
</dbReference>
<keyword evidence="5" id="KW-0812">Transmembrane</keyword>
<dbReference type="SUPFAM" id="SSF49503">
    <property type="entry name" value="Cupredoxins"/>
    <property type="match status" value="3"/>
</dbReference>
<dbReference type="Pfam" id="PF00394">
    <property type="entry name" value="Cu-oxidase"/>
    <property type="match status" value="1"/>
</dbReference>
<dbReference type="InterPro" id="IPR011706">
    <property type="entry name" value="Cu-oxidase_C"/>
</dbReference>
<dbReference type="AlphaFoldDB" id="A0A6J8AH07"/>
<evidence type="ECO:0000313" key="10">
    <source>
        <dbReference type="Proteomes" id="UP000507470"/>
    </source>
</evidence>
<evidence type="ECO:0000259" key="7">
    <source>
        <dbReference type="Pfam" id="PF07731"/>
    </source>
</evidence>
<sequence length="941" mass="106403">MSYRNRSLRKRDKKKRLIKYKSKLRIHNNNKGHLKRTKNFHENVKKALHYIEVFSQENLTNYEILVLAKGLKCIPSPGVKYIKQKLLLDFDELGRKMRCKYHFSDKSNADSNHPFRVKSGFKPASANNTTENYLFATKMEICRLKINKVRYNLSKHERAALKTLRSNNNIIIKKADKNSSTVVLDKSLYIKQTLNFQNNSICYEQIREFNTNKISDTIQKMIKQLHKKEIDMMKLLLCLLFATLSTAFECDPHAKICETSLNIHYKLAMMSEDGPVYPYNGNLFLYNVTDTSNASPVNMDDIITADGWEGSSGRLVVAANGSLPGPPIIVYEGQTVIINVHNKQLSEAVSIHWHGVDMKDTPWMDGLPYITQCPITPGQTFKYKFTANPPGTFWYHSHMGNQRLNGLFGAFIIRPKISNKIQLEEHIMQVFEWNHEYGSDTDDLFEAEGSVYKNRKKLLRSMQLDMTLFAPYRTHAGLINGRGRFWSSTSHNGSPLETFKVTQGKQYLFRVIGPGALYPWRVSVDQHNLTIVGADGFETVPVVAESFIIAPGERFNFILEADQPIGTYMVRAETLDRTYTTKAEAILQYQGAMLSEPTSSKSNCTSANKCIVVNCPFPFYPENKNVNCTRLTELRTVLNIPTPLPVNGKFKEYFLNFALPVYNGEHKTASINGRQFKLPVVSALTQPDELTHQCSDQECGEEKLCECMNSLTIKSGDTIQMTFLNMGQGRVDDHPIHMHGHSFMVVKVGYGVFNQSTGALIQDNYDVDCRGNTKPGMSMCNSATWSNSSWLNGNVPGIVQQGAVLKDTVIVPSGGYVVVRFPATIPGIWFLHCHIDMHSNNGMALVLNESFTSIPKPPPGLPKCGSYLGNDDVSDVSDTNDPVEDINDHVVKDEQRESDKDENTTLLFGGMFSVLFVLNIVQFIVLLVTCRRQNKTRQQDQ</sequence>
<evidence type="ECO:0000256" key="4">
    <source>
        <dbReference type="ARBA" id="ARBA00023008"/>
    </source>
</evidence>
<comment type="similarity">
    <text evidence="1">Belongs to the multicopper oxidase family.</text>
</comment>
<dbReference type="GO" id="GO:0006826">
    <property type="term" value="P:iron ion transport"/>
    <property type="evidence" value="ECO:0007669"/>
    <property type="project" value="TreeGrafter"/>
</dbReference>
<evidence type="ECO:0000259" key="8">
    <source>
        <dbReference type="Pfam" id="PF07732"/>
    </source>
</evidence>
<dbReference type="OrthoDB" id="2121828at2759"/>
<dbReference type="PROSITE" id="PS00079">
    <property type="entry name" value="MULTICOPPER_OXIDASE1"/>
    <property type="match status" value="1"/>
</dbReference>
<feature type="transmembrane region" description="Helical" evidence="5">
    <location>
        <begin position="906"/>
        <end position="928"/>
    </location>
</feature>
<dbReference type="CDD" id="cd13884">
    <property type="entry name" value="CuRO_2_tcLCC_insect_like"/>
    <property type="match status" value="1"/>
</dbReference>
<dbReference type="InterPro" id="IPR033138">
    <property type="entry name" value="Cu_oxidase_CS"/>
</dbReference>
<dbReference type="Pfam" id="PF07731">
    <property type="entry name" value="Cu-oxidase_2"/>
    <property type="match status" value="1"/>
</dbReference>
<evidence type="ECO:0000313" key="9">
    <source>
        <dbReference type="EMBL" id="CAC5367036.1"/>
    </source>
</evidence>
<organism evidence="9 10">
    <name type="scientific">Mytilus coruscus</name>
    <name type="common">Sea mussel</name>
    <dbReference type="NCBI Taxonomy" id="42192"/>
    <lineage>
        <taxon>Eukaryota</taxon>
        <taxon>Metazoa</taxon>
        <taxon>Spiralia</taxon>
        <taxon>Lophotrochozoa</taxon>
        <taxon>Mollusca</taxon>
        <taxon>Bivalvia</taxon>
        <taxon>Autobranchia</taxon>
        <taxon>Pteriomorphia</taxon>
        <taxon>Mytilida</taxon>
        <taxon>Mytiloidea</taxon>
        <taxon>Mytilidae</taxon>
        <taxon>Mytilinae</taxon>
        <taxon>Mytilus</taxon>
    </lineage>
</organism>
<keyword evidence="3" id="KW-0560">Oxidoreductase</keyword>
<protein>
    <recommendedName>
        <fullName evidence="11">Laccase</fullName>
    </recommendedName>
</protein>
<feature type="domain" description="Plastocyanin-like" evidence="6">
    <location>
        <begin position="466"/>
        <end position="592"/>
    </location>
</feature>
<dbReference type="InterPro" id="IPR011707">
    <property type="entry name" value="Cu-oxidase-like_N"/>
</dbReference>
<keyword evidence="4" id="KW-0186">Copper</keyword>
<dbReference type="Proteomes" id="UP000507470">
    <property type="component" value="Unassembled WGS sequence"/>
</dbReference>
<accession>A0A6J8AH07</accession>
<dbReference type="FunFam" id="2.60.40.420:FF:000045">
    <property type="entry name" value="Laccase 2"/>
    <property type="match status" value="1"/>
</dbReference>
<dbReference type="EMBL" id="CACVKT020001353">
    <property type="protein sequence ID" value="CAC5367036.1"/>
    <property type="molecule type" value="Genomic_DNA"/>
</dbReference>
<dbReference type="PROSITE" id="PS00080">
    <property type="entry name" value="MULTICOPPER_OXIDASE2"/>
    <property type="match status" value="1"/>
</dbReference>
<dbReference type="GO" id="GO:0005507">
    <property type="term" value="F:copper ion binding"/>
    <property type="evidence" value="ECO:0007669"/>
    <property type="project" value="InterPro"/>
</dbReference>
<dbReference type="InterPro" id="IPR002355">
    <property type="entry name" value="Cu_oxidase_Cu_BS"/>
</dbReference>
<evidence type="ECO:0000256" key="2">
    <source>
        <dbReference type="ARBA" id="ARBA00022723"/>
    </source>
</evidence>
<feature type="domain" description="Plastocyanin-like" evidence="7">
    <location>
        <begin position="676"/>
        <end position="849"/>
    </location>
</feature>
<evidence type="ECO:0000256" key="1">
    <source>
        <dbReference type="ARBA" id="ARBA00010609"/>
    </source>
</evidence>
<keyword evidence="2" id="KW-0479">Metal-binding</keyword>
<dbReference type="GO" id="GO:0005886">
    <property type="term" value="C:plasma membrane"/>
    <property type="evidence" value="ECO:0007669"/>
    <property type="project" value="TreeGrafter"/>
</dbReference>
<keyword evidence="5" id="KW-1133">Transmembrane helix</keyword>
<dbReference type="Gene3D" id="2.60.40.420">
    <property type="entry name" value="Cupredoxins - blue copper proteins"/>
    <property type="match status" value="3"/>
</dbReference>
<dbReference type="PANTHER" id="PTHR11709">
    <property type="entry name" value="MULTI-COPPER OXIDASE"/>
    <property type="match status" value="1"/>
</dbReference>
<dbReference type="CDD" id="cd13905">
    <property type="entry name" value="CuRO_3_tcLLC2_insect_like"/>
    <property type="match status" value="1"/>
</dbReference>
<dbReference type="CDD" id="cd13858">
    <property type="entry name" value="CuRO_1_tcLCC2_insect_like"/>
    <property type="match status" value="1"/>
</dbReference>
<reference evidence="9 10" key="1">
    <citation type="submission" date="2020-06" db="EMBL/GenBank/DDBJ databases">
        <authorList>
            <person name="Li R."/>
            <person name="Bekaert M."/>
        </authorList>
    </citation>
    <scope>NUCLEOTIDE SEQUENCE [LARGE SCALE GENOMIC DNA]</scope>
    <source>
        <strain evidence="10">wild</strain>
    </source>
</reference>